<protein>
    <recommendedName>
        <fullName evidence="3">Lipoprotein</fullName>
    </recommendedName>
</protein>
<reference evidence="2" key="1">
    <citation type="journal article" date="2019" name="Int. J. Syst. Evol. Microbiol.">
        <title>The Global Catalogue of Microorganisms (GCM) 10K type strain sequencing project: providing services to taxonomists for standard genome sequencing and annotation.</title>
        <authorList>
            <consortium name="The Broad Institute Genomics Platform"/>
            <consortium name="The Broad Institute Genome Sequencing Center for Infectious Disease"/>
            <person name="Wu L."/>
            <person name="Ma J."/>
        </authorList>
    </citation>
    <scope>NUCLEOTIDE SEQUENCE [LARGE SCALE GENOMIC DNA]</scope>
    <source>
        <strain evidence="2">SYNS20</strain>
    </source>
</reference>
<comment type="caution">
    <text evidence="1">The sequence shown here is derived from an EMBL/GenBank/DDBJ whole genome shotgun (WGS) entry which is preliminary data.</text>
</comment>
<keyword evidence="2" id="KW-1185">Reference proteome</keyword>
<dbReference type="RefSeq" id="WP_381837213.1">
    <property type="nucleotide sequence ID" value="NZ_JBHTCF010000018.1"/>
</dbReference>
<sequence length="277" mass="30874">MPGLLSSALVLTACTTTEHAPGPRETRELTVTERALVRQAEEELVRRCMAAKGFRYWPVSVPDPEALRDFEYVVDDASWARKHGYGPEAPKGGGANETYRAGLPLAERKRYERALDGTGRRSLRDTLPTGQTVESSADGCSATAEQKLYGDRAVWFHARVIADNLASLYREKVLTHPRYRSAERAWSTCMRERGFRHSSPGQAREQALTKKRSAAENRTAVAEAHCAHSTRLAKTVKELDRTLGAPARKRYGEEIGTRNRLRLQALSKARAISAARR</sequence>
<organism evidence="1 2">
    <name type="scientific">Streptomyces monticola</name>
    <dbReference type="NCBI Taxonomy" id="2666263"/>
    <lineage>
        <taxon>Bacteria</taxon>
        <taxon>Bacillati</taxon>
        <taxon>Actinomycetota</taxon>
        <taxon>Actinomycetes</taxon>
        <taxon>Kitasatosporales</taxon>
        <taxon>Streptomycetaceae</taxon>
        <taxon>Streptomyces</taxon>
    </lineage>
</organism>
<evidence type="ECO:0000313" key="1">
    <source>
        <dbReference type="EMBL" id="MFC7308839.1"/>
    </source>
</evidence>
<name>A0ABW2JSC6_9ACTN</name>
<evidence type="ECO:0000313" key="2">
    <source>
        <dbReference type="Proteomes" id="UP001596523"/>
    </source>
</evidence>
<evidence type="ECO:0008006" key="3">
    <source>
        <dbReference type="Google" id="ProtNLM"/>
    </source>
</evidence>
<proteinExistence type="predicted"/>
<gene>
    <name evidence="1" type="ORF">ACFQVC_32070</name>
</gene>
<accession>A0ABW2JSC6</accession>
<dbReference type="Proteomes" id="UP001596523">
    <property type="component" value="Unassembled WGS sequence"/>
</dbReference>
<dbReference type="EMBL" id="JBHTCF010000018">
    <property type="protein sequence ID" value="MFC7308839.1"/>
    <property type="molecule type" value="Genomic_DNA"/>
</dbReference>